<evidence type="ECO:0000313" key="3">
    <source>
        <dbReference type="EMBL" id="CAP18675.1"/>
    </source>
</evidence>
<reference evidence="2 4" key="1">
    <citation type="journal article" date="2008" name="BMC Genomics">
        <title>The linear chromosome of the plant-pathogenic mycoplasma 'Candidatus Phytoplasma mali'.</title>
        <authorList>
            <person name="Kube M."/>
            <person name="Schneider B."/>
            <person name="Kuhl H."/>
            <person name="Dandekar T."/>
            <person name="Heitmann K."/>
            <person name="Migdoll A.M."/>
            <person name="Reinhardt R."/>
            <person name="Seemueller E."/>
        </authorList>
    </citation>
    <scope>NUCLEOTIDE SEQUENCE [LARGE SCALE GENOMIC DNA]</scope>
    <source>
        <strain evidence="2 4">AT</strain>
    </source>
</reference>
<feature type="transmembrane region" description="Helical" evidence="1">
    <location>
        <begin position="216"/>
        <end position="237"/>
    </location>
</feature>
<dbReference type="EMBL" id="CU469464">
    <property type="protein sequence ID" value="CAP18197.1"/>
    <property type="molecule type" value="Genomic_DNA"/>
</dbReference>
<protein>
    <submittedName>
        <fullName evidence="2">Uncharacterized protein</fullName>
    </submittedName>
</protein>
<dbReference type="EMBL" id="CU469464">
    <property type="protein sequence ID" value="CAP18675.1"/>
    <property type="molecule type" value="Genomic_DNA"/>
</dbReference>
<dbReference type="HOGENOM" id="CLU_1131758_0_0_14"/>
<sequence>MIRVKLFVKFFLLIFLALILVFNQFIKAQEELKLIDLKYTDLTDDKELIFSKPLKYLETKKFHEFKPTSIFLQVFLKGDNIRKPILIIKFKQPNNELELYYLTKPSEVLWEGSTLKTVSIVSSQRNNQENQKIIKEKYPYNISINNENDFRKKMINDYGREVFNELQYLIYGNDQQHTSTFNEQPIENMRDKTTNDTILNQVLKKFQDLFSDKLTLVKFFIGIILFLNFIIFVYKFIKKIINSDK</sequence>
<dbReference type="KEGG" id="pml:ATP_00010"/>
<dbReference type="KEGG" id="pml:ATP_00488"/>
<keyword evidence="1" id="KW-0812">Transmembrane</keyword>
<organism evidence="4">
    <name type="scientific">Phytoplasma mali (strain AT)</name>
    <dbReference type="NCBI Taxonomy" id="482235"/>
    <lineage>
        <taxon>Bacteria</taxon>
        <taxon>Bacillati</taxon>
        <taxon>Mycoplasmatota</taxon>
        <taxon>Mollicutes</taxon>
        <taxon>Acholeplasmatales</taxon>
        <taxon>Acholeplasmataceae</taxon>
        <taxon>Candidatus Phytoplasma</taxon>
        <taxon>16SrX (Apple proliferation group)</taxon>
    </lineage>
</organism>
<keyword evidence="1" id="KW-1133">Transmembrane helix</keyword>
<evidence type="ECO:0000256" key="1">
    <source>
        <dbReference type="SAM" id="Phobius"/>
    </source>
</evidence>
<keyword evidence="1" id="KW-0472">Membrane</keyword>
<proteinExistence type="predicted"/>
<keyword evidence="4" id="KW-1185">Reference proteome</keyword>
<evidence type="ECO:0000313" key="4">
    <source>
        <dbReference type="Proteomes" id="UP000002020"/>
    </source>
</evidence>
<name>B3R033_PHYMT</name>
<evidence type="ECO:0000313" key="2">
    <source>
        <dbReference type="EMBL" id="CAP18197.1"/>
    </source>
</evidence>
<accession>B3R033</accession>
<gene>
    <name evidence="2" type="ordered locus">ATP_00010</name>
    <name evidence="3" type="ordered locus">ATP_00488</name>
</gene>
<dbReference type="Proteomes" id="UP000002020">
    <property type="component" value="Chromosome"/>
</dbReference>
<dbReference type="AlphaFoldDB" id="B3R033"/>